<evidence type="ECO:0000313" key="10">
    <source>
        <dbReference type="Proteomes" id="UP001159659"/>
    </source>
</evidence>
<keyword evidence="9" id="KW-1185">Reference proteome</keyword>
<name>A0AAV0URT2_9STRA</name>
<dbReference type="PANTHER" id="PTHR21382:SF1">
    <property type="entry name" value="NADH DEHYDROGENASE [UBIQUINONE] 1 ALPHA SUBCOMPLEX SUBUNIT 11"/>
    <property type="match status" value="1"/>
</dbReference>
<evidence type="ECO:0000256" key="2">
    <source>
        <dbReference type="ARBA" id="ARBA00022692"/>
    </source>
</evidence>
<evidence type="ECO:0000256" key="4">
    <source>
        <dbReference type="ARBA" id="ARBA00022989"/>
    </source>
</evidence>
<evidence type="ECO:0000256" key="3">
    <source>
        <dbReference type="ARBA" id="ARBA00022792"/>
    </source>
</evidence>
<dbReference type="Proteomes" id="UP001157938">
    <property type="component" value="Unassembled WGS sequence"/>
</dbReference>
<keyword evidence="3" id="KW-0999">Mitochondrion inner membrane</keyword>
<organism evidence="8 10">
    <name type="scientific">Peronospora farinosa</name>
    <dbReference type="NCBI Taxonomy" id="134698"/>
    <lineage>
        <taxon>Eukaryota</taxon>
        <taxon>Sar</taxon>
        <taxon>Stramenopiles</taxon>
        <taxon>Oomycota</taxon>
        <taxon>Peronosporomycetes</taxon>
        <taxon>Peronosporales</taxon>
        <taxon>Peronosporaceae</taxon>
        <taxon>Peronospora</taxon>
    </lineage>
</organism>
<reference evidence="7 9" key="1">
    <citation type="submission" date="2021-11" db="EMBL/GenBank/DDBJ databases">
        <authorList>
            <person name="Islam A."/>
            <person name="Islam S."/>
            <person name="Flora M.S."/>
            <person name="Rahman M."/>
            <person name="Ziaur R.M."/>
            <person name="Epstein J.H."/>
            <person name="Hassan M."/>
            <person name="Klassen M."/>
            <person name="Woodard K."/>
            <person name="Webb A."/>
            <person name="Webby R.J."/>
            <person name="El Zowalaty M.E."/>
        </authorList>
    </citation>
    <scope>NUCLEOTIDE SEQUENCE [LARGE SCALE GENOMIC DNA]</scope>
    <source>
        <strain evidence="7">Pf1</strain>
    </source>
</reference>
<protein>
    <recommendedName>
        <fullName evidence="11">Complex I-B14.7</fullName>
    </recommendedName>
</protein>
<evidence type="ECO:0000256" key="6">
    <source>
        <dbReference type="ARBA" id="ARBA00023136"/>
    </source>
</evidence>
<gene>
    <name evidence="7" type="ORF">PFR001_LOCUS7310</name>
    <name evidence="8" type="ORF">PFR002_LOCUS9014</name>
</gene>
<keyword evidence="4" id="KW-1133">Transmembrane helix</keyword>
<evidence type="ECO:0000313" key="9">
    <source>
        <dbReference type="Proteomes" id="UP001157938"/>
    </source>
</evidence>
<keyword evidence="6" id="KW-0472">Membrane</keyword>
<dbReference type="EMBL" id="CAKLBC010001456">
    <property type="protein sequence ID" value="CAH0492088.1"/>
    <property type="molecule type" value="Genomic_DNA"/>
</dbReference>
<keyword evidence="5" id="KW-0496">Mitochondrion</keyword>
<dbReference type="Pfam" id="PF02466">
    <property type="entry name" value="Tim17"/>
    <property type="match status" value="1"/>
</dbReference>
<dbReference type="GO" id="GO:0045271">
    <property type="term" value="C:respiratory chain complex I"/>
    <property type="evidence" value="ECO:0007669"/>
    <property type="project" value="InterPro"/>
</dbReference>
<dbReference type="Proteomes" id="UP001159659">
    <property type="component" value="Unassembled WGS sequence"/>
</dbReference>
<dbReference type="AlphaFoldDB" id="A0AAV0URT2"/>
<sequence length="141" mass="14441">MNGPTGSEKVVYTTCAGAFFGAAVGSVESVWAIPKLGAKLPKLSTQLKHLGTRSFVFAAVGCIFSTGEYLSASIRQTEDPINAGVGGALVGIVPGIVKQSMRVGVGAGVAAGAAMCAASFWQSSQETPFEKYATAQYADRS</sequence>
<evidence type="ECO:0000313" key="7">
    <source>
        <dbReference type="EMBL" id="CAH0492088.1"/>
    </source>
</evidence>
<evidence type="ECO:0008006" key="11">
    <source>
        <dbReference type="Google" id="ProtNLM"/>
    </source>
</evidence>
<dbReference type="GO" id="GO:0006120">
    <property type="term" value="P:mitochondrial electron transport, NADH to ubiquinone"/>
    <property type="evidence" value="ECO:0007669"/>
    <property type="project" value="InterPro"/>
</dbReference>
<dbReference type="InterPro" id="IPR039205">
    <property type="entry name" value="NDUFA11"/>
</dbReference>
<reference evidence="8" key="2">
    <citation type="submission" date="2022-12" db="EMBL/GenBank/DDBJ databases">
        <authorList>
            <person name="Webb A."/>
        </authorList>
    </citation>
    <scope>NUCLEOTIDE SEQUENCE</scope>
    <source>
        <strain evidence="8">Pf2</strain>
    </source>
</reference>
<dbReference type="EMBL" id="CANTFK010000990">
    <property type="protein sequence ID" value="CAI5739601.1"/>
    <property type="molecule type" value="Genomic_DNA"/>
</dbReference>
<dbReference type="PANTHER" id="PTHR21382">
    <property type="entry name" value="NADH-UBIQUINONE OXIDOREDUCTASE SUBUNIT"/>
    <property type="match status" value="1"/>
</dbReference>
<evidence type="ECO:0000313" key="8">
    <source>
        <dbReference type="EMBL" id="CAI5739601.1"/>
    </source>
</evidence>
<comment type="caution">
    <text evidence="8">The sequence shown here is derived from an EMBL/GenBank/DDBJ whole genome shotgun (WGS) entry which is preliminary data.</text>
</comment>
<comment type="subcellular location">
    <subcellularLocation>
        <location evidence="1">Mitochondrion inner membrane</location>
        <topology evidence="1">Multi-pass membrane protein</topology>
    </subcellularLocation>
</comment>
<proteinExistence type="predicted"/>
<accession>A0AAV0URT2</accession>
<keyword evidence="2" id="KW-0812">Transmembrane</keyword>
<evidence type="ECO:0000256" key="1">
    <source>
        <dbReference type="ARBA" id="ARBA00004448"/>
    </source>
</evidence>
<dbReference type="GO" id="GO:0005743">
    <property type="term" value="C:mitochondrial inner membrane"/>
    <property type="evidence" value="ECO:0007669"/>
    <property type="project" value="UniProtKB-SubCell"/>
</dbReference>
<evidence type="ECO:0000256" key="5">
    <source>
        <dbReference type="ARBA" id="ARBA00023128"/>
    </source>
</evidence>